<dbReference type="PANTHER" id="PTHR35580:SF1">
    <property type="entry name" value="PHYTASE-LIKE DOMAIN-CONTAINING PROTEIN"/>
    <property type="match status" value="1"/>
</dbReference>
<organism evidence="2 3">
    <name type="scientific">Candidatus Phycosocius spiralis</name>
    <dbReference type="NCBI Taxonomy" id="2815099"/>
    <lineage>
        <taxon>Bacteria</taxon>
        <taxon>Pseudomonadati</taxon>
        <taxon>Pseudomonadota</taxon>
        <taxon>Alphaproteobacteria</taxon>
        <taxon>Caulobacterales</taxon>
        <taxon>Caulobacterales incertae sedis</taxon>
        <taxon>Candidatus Phycosocius</taxon>
    </lineage>
</organism>
<proteinExistence type="predicted"/>
<sequence length="901" mass="94331">MAINMTNVNLYNAGLFTSNNTLNDIQTIDLSTLLSAGAGGTTPVNTKPDPRRLAPWDTRVPTPSLPKIAADALKSSKLVDPNLGKGPGSGITDANDKDLFVLHNATQKLKALADAAAKDGISAETRKKIQERIEKGLAELEAYVRGTKLEGALLIGGRRLAKHESEGLAKGVTQIDTKTLAKGDENVVPEGFEGDRKFKITVTLNANSNTPIVKTINIDLAEMGDTKRTITNVASFINKKLENEKVETRLSRVETKVPSKTTGGEPTIEQRLRITLGSLEKVSFDAVSGDTQTALYVAGGKNADVIEKGKVVSSSIQSLISRLTDLTGTSGKTQFNTDLAASSASKDKTASARASVVGPDGSLYVIADATAKTNGQTPKSTSDVVLIKYTTTGEVAWTRSLGSAAPAQGFSVAVGADGTIAVAGAVTGKADRLVTTTGDKMDTFVAAFDADGKDKWYHQQGAMGDDKATQVKVGDDGSVYIMGTTTYEYGGALAKGGKDVFLQAIGTDGKVRFTKSLGSEGDDTPAGLVLQDGKAVAIWNQSDGPRMSKFDVNTGDESGTTSNLSSSNLSYITHVATDSSGRIFLAGARETGGVANKLVAMNLSTEAVLYTKETSGEPIRALTTGGGKVAYVSTVIDTDSEGKTKTSAVVGLDAETGTEAFNKKVEQLTTTPISIALSDGVSKSLEAMGIPQGTIAYGEGETLTDKTGLRAGDQFSIIINGKKETKITIDQGETFRSLAAKLNRIIMSNGTAEARSLKGVESIAITPKARIQIELKATAGVADALTQLGLEPGVAIARPAKAGTKSVNDPPPIIAMEIPTEVDVSDKAKAAALADSFEGVMRRIRIGYREISNDPTQVELRKQNAIKAAMNSNKSSAGSVAYYNKQTALAKDALKRLGVTV</sequence>
<evidence type="ECO:0000313" key="2">
    <source>
        <dbReference type="EMBL" id="GIU66962.1"/>
    </source>
</evidence>
<reference evidence="2" key="1">
    <citation type="submission" date="2021-05" db="EMBL/GenBank/DDBJ databases">
        <authorList>
            <person name="Tanabe Y."/>
        </authorList>
    </citation>
    <scope>NUCLEOTIDE SEQUENCE</scope>
    <source>
        <strain evidence="2">BOTRYCO-1</strain>
    </source>
</reference>
<evidence type="ECO:0000256" key="1">
    <source>
        <dbReference type="SAM" id="MobiDB-lite"/>
    </source>
</evidence>
<dbReference type="SUPFAM" id="SSF63829">
    <property type="entry name" value="Calcium-dependent phosphotriesterase"/>
    <property type="match status" value="1"/>
</dbReference>
<gene>
    <name evidence="2" type="ORF">PsB1_1116</name>
</gene>
<accession>A0ABQ4PVA5</accession>
<evidence type="ECO:0000313" key="3">
    <source>
        <dbReference type="Proteomes" id="UP001161064"/>
    </source>
</evidence>
<reference evidence="2" key="2">
    <citation type="journal article" date="2023" name="ISME Commun">
        <title>Characterization of a bloom-associated alphaproteobacterial lineage, 'Candidatus Phycosocius': insights into freshwater algal-bacterial interactions.</title>
        <authorList>
            <person name="Tanabe Y."/>
            <person name="Yamaguchi H."/>
            <person name="Yoshida M."/>
            <person name="Kai A."/>
            <person name="Okazaki Y."/>
        </authorList>
    </citation>
    <scope>NUCLEOTIDE SEQUENCE</scope>
    <source>
        <strain evidence="2">BOTRYCO-1</strain>
    </source>
</reference>
<protein>
    <submittedName>
        <fullName evidence="2">Uncharacterized protein</fullName>
    </submittedName>
</protein>
<name>A0ABQ4PVA5_9PROT</name>
<dbReference type="EMBL" id="BPFZ01000005">
    <property type="protein sequence ID" value="GIU66962.1"/>
    <property type="molecule type" value="Genomic_DNA"/>
</dbReference>
<keyword evidence="3" id="KW-1185">Reference proteome</keyword>
<dbReference type="PANTHER" id="PTHR35580">
    <property type="entry name" value="CELL SURFACE GLYCOPROTEIN (S-LAYER PROTEIN)-LIKE PROTEIN"/>
    <property type="match status" value="1"/>
</dbReference>
<feature type="region of interest" description="Disordered" evidence="1">
    <location>
        <begin position="37"/>
        <end position="61"/>
    </location>
</feature>
<dbReference type="Gene3D" id="2.80.10.50">
    <property type="match status" value="1"/>
</dbReference>
<dbReference type="Proteomes" id="UP001161064">
    <property type="component" value="Unassembled WGS sequence"/>
</dbReference>
<dbReference type="InterPro" id="IPR052918">
    <property type="entry name" value="Motility_Chemotaxis_Reg"/>
</dbReference>
<comment type="caution">
    <text evidence="2">The sequence shown here is derived from an EMBL/GenBank/DDBJ whole genome shotgun (WGS) entry which is preliminary data.</text>
</comment>